<reference evidence="3 4" key="1">
    <citation type="submission" date="2022-11" db="UniProtKB">
        <authorList>
            <consortium name="WormBaseParasite"/>
        </authorList>
    </citation>
    <scope>IDENTIFICATION</scope>
</reference>
<name>A0A915B597_PARUN</name>
<evidence type="ECO:0000256" key="1">
    <source>
        <dbReference type="SAM" id="Phobius"/>
    </source>
</evidence>
<organism evidence="2 4">
    <name type="scientific">Parascaris univalens</name>
    <name type="common">Nematode worm</name>
    <dbReference type="NCBI Taxonomy" id="6257"/>
    <lineage>
        <taxon>Eukaryota</taxon>
        <taxon>Metazoa</taxon>
        <taxon>Ecdysozoa</taxon>
        <taxon>Nematoda</taxon>
        <taxon>Chromadorea</taxon>
        <taxon>Rhabditida</taxon>
        <taxon>Spirurina</taxon>
        <taxon>Ascaridomorpha</taxon>
        <taxon>Ascaridoidea</taxon>
        <taxon>Ascarididae</taxon>
        <taxon>Parascaris</taxon>
    </lineage>
</organism>
<feature type="transmembrane region" description="Helical" evidence="1">
    <location>
        <begin position="41"/>
        <end position="58"/>
    </location>
</feature>
<accession>A0A915B597</accession>
<protein>
    <submittedName>
        <fullName evidence="3 4">Receptor ligand binding region domain-containing protein</fullName>
    </submittedName>
</protein>
<dbReference type="WBParaSite" id="PgR027_g087_t04">
    <property type="protein sequence ID" value="PgR027_g087_t04"/>
    <property type="gene ID" value="PgR027_g087"/>
</dbReference>
<keyword evidence="1" id="KW-0472">Membrane</keyword>
<dbReference type="AlphaFoldDB" id="A0A915B597"/>
<dbReference type="Proteomes" id="UP000887569">
    <property type="component" value="Unplaced"/>
</dbReference>
<keyword evidence="1" id="KW-1133">Transmembrane helix</keyword>
<proteinExistence type="predicted"/>
<evidence type="ECO:0000313" key="2">
    <source>
        <dbReference type="Proteomes" id="UP000887569"/>
    </source>
</evidence>
<sequence>MMTRTYHLIKLPLDKRCAVVRLLCNQRAITKRRRAKHDNRLLIMMVHLAYCSLVIGYQPEMPAGNRDPNSPRRSDVTLLRWALFARQRHCSSTYEGRLHVACAGMQQCA</sequence>
<keyword evidence="2" id="KW-1185">Reference proteome</keyword>
<dbReference type="WBParaSite" id="PgR027_g087_t11">
    <property type="protein sequence ID" value="PgR027_g087_t11"/>
    <property type="gene ID" value="PgR027_g087"/>
</dbReference>
<evidence type="ECO:0000313" key="3">
    <source>
        <dbReference type="WBParaSite" id="PgR027_g087_t04"/>
    </source>
</evidence>
<keyword evidence="1" id="KW-0812">Transmembrane</keyword>
<evidence type="ECO:0000313" key="4">
    <source>
        <dbReference type="WBParaSite" id="PgR027_g087_t11"/>
    </source>
</evidence>